<evidence type="ECO:0000313" key="5">
    <source>
        <dbReference type="Proteomes" id="UP001597541"/>
    </source>
</evidence>
<dbReference type="PANTHER" id="PTHR43318:SF1">
    <property type="entry name" value="POLYSACCHARIDE BIOSYNTHESIS PROTEIN EPSC-RELATED"/>
    <property type="match status" value="1"/>
</dbReference>
<feature type="transmembrane region" description="Helical" evidence="2">
    <location>
        <begin position="7"/>
        <end position="28"/>
    </location>
</feature>
<organism evidence="4 5">
    <name type="scientific">Paenibacillus gansuensis</name>
    <dbReference type="NCBI Taxonomy" id="306542"/>
    <lineage>
        <taxon>Bacteria</taxon>
        <taxon>Bacillati</taxon>
        <taxon>Bacillota</taxon>
        <taxon>Bacilli</taxon>
        <taxon>Bacillales</taxon>
        <taxon>Paenibacillaceae</taxon>
        <taxon>Paenibacillus</taxon>
    </lineage>
</organism>
<keyword evidence="2" id="KW-0472">Membrane</keyword>
<dbReference type="Proteomes" id="UP001597541">
    <property type="component" value="Unassembled WGS sequence"/>
</dbReference>
<dbReference type="EMBL" id="JBHUME010000014">
    <property type="protein sequence ID" value="MFD2614856.1"/>
    <property type="molecule type" value="Genomic_DNA"/>
</dbReference>
<dbReference type="InterPro" id="IPR003869">
    <property type="entry name" value="Polysac_CapD-like"/>
</dbReference>
<comment type="similarity">
    <text evidence="1">Belongs to the polysaccharide synthase family.</text>
</comment>
<dbReference type="SUPFAM" id="SSF53335">
    <property type="entry name" value="S-adenosyl-L-methionine-dependent methyltransferases"/>
    <property type="match status" value="1"/>
</dbReference>
<evidence type="ECO:0000256" key="2">
    <source>
        <dbReference type="SAM" id="Phobius"/>
    </source>
</evidence>
<evidence type="ECO:0000256" key="1">
    <source>
        <dbReference type="ARBA" id="ARBA00007430"/>
    </source>
</evidence>
<gene>
    <name evidence="4" type="ORF">ACFSUF_20790</name>
</gene>
<dbReference type="InterPro" id="IPR029063">
    <property type="entry name" value="SAM-dependent_MTases_sf"/>
</dbReference>
<sequence length="612" mass="68027">MVFPKRSIALLTIDLILLLVCLLISFMSNMHGTLPREMTGSFMISTIIYLLISYVSLFLSGSYKTLWRYAEIGGLMRIGRALTAASLFYFLANLIILTVAPPLEFYLMLWMSSLVTIAGLRAFFMSHEDFRKSSVPGKKRTLIVGAGEAGTLIAKQLLYTERARYAPVAFADDDRAKQKFEILGIPVAGQRADIPELVWKYRIQDIIIALPSAPKKELNDIISICRKSQVQIRILPKMQDWIQGKISVKEIRDVDMKDILGREIIQPPKEDSLIYLKDKIILVTGAGGSIGNEIVCQAAKVNPKKIILFGHGENSIHTTMMNLFERFPNVNVDCVIGDIQDRTFIADLFAKYKPDIVFHAAAHKHVPLMETNVSSAVKNNIYGTKIVAEAAAASGTDRFVFISTDKAVYPVNVMGITKRFGEFIIKSLSETSGTRYSIVRFGNVLESRGSVIPIFKKQLAAGGPITVTHPEMVRYFMTIPEAVQLVLEAGVMSEGGETFVLDMGEQVKIDHLARTFLRLAGFEPDVDIPIVYTGIRPGEKLSESLFYDYETVFPSNHPYISVARSGHIDRKRLEGVLNHLSTVLTDPKANLNEILGIALNELSSTIVDGERG</sequence>
<keyword evidence="5" id="KW-1185">Reference proteome</keyword>
<feature type="domain" description="Polysaccharide biosynthesis protein CapD-like" evidence="3">
    <location>
        <begin position="281"/>
        <end position="563"/>
    </location>
</feature>
<dbReference type="RefSeq" id="WP_377606167.1">
    <property type="nucleotide sequence ID" value="NZ_JBHUME010000014.1"/>
</dbReference>
<reference evidence="5" key="1">
    <citation type="journal article" date="2019" name="Int. J. Syst. Evol. Microbiol.">
        <title>The Global Catalogue of Microorganisms (GCM) 10K type strain sequencing project: providing services to taxonomists for standard genome sequencing and annotation.</title>
        <authorList>
            <consortium name="The Broad Institute Genomics Platform"/>
            <consortium name="The Broad Institute Genome Sequencing Center for Infectious Disease"/>
            <person name="Wu L."/>
            <person name="Ma J."/>
        </authorList>
    </citation>
    <scope>NUCLEOTIDE SEQUENCE [LARGE SCALE GENOMIC DNA]</scope>
    <source>
        <strain evidence="5">KCTC 3950</strain>
    </source>
</reference>
<dbReference type="Gene3D" id="3.40.50.720">
    <property type="entry name" value="NAD(P)-binding Rossmann-like Domain"/>
    <property type="match status" value="2"/>
</dbReference>
<evidence type="ECO:0000313" key="4">
    <source>
        <dbReference type="EMBL" id="MFD2614856.1"/>
    </source>
</evidence>
<keyword evidence="2" id="KW-1133">Transmembrane helix</keyword>
<protein>
    <submittedName>
        <fullName evidence="4">Polysaccharide biosynthesis protein</fullName>
    </submittedName>
</protein>
<keyword evidence="2" id="KW-0812">Transmembrane</keyword>
<dbReference type="SUPFAM" id="SSF51735">
    <property type="entry name" value="NAD(P)-binding Rossmann-fold domains"/>
    <property type="match status" value="1"/>
</dbReference>
<dbReference type="InterPro" id="IPR036291">
    <property type="entry name" value="NAD(P)-bd_dom_sf"/>
</dbReference>
<dbReference type="PANTHER" id="PTHR43318">
    <property type="entry name" value="UDP-N-ACETYLGLUCOSAMINE 4,6-DEHYDRATASE"/>
    <property type="match status" value="1"/>
</dbReference>
<name>A0ABW5PII3_9BACL</name>
<dbReference type="CDD" id="cd05237">
    <property type="entry name" value="UDP_invert_4-6DH_SDR_e"/>
    <property type="match status" value="1"/>
</dbReference>
<evidence type="ECO:0000259" key="3">
    <source>
        <dbReference type="Pfam" id="PF02719"/>
    </source>
</evidence>
<dbReference type="Pfam" id="PF13727">
    <property type="entry name" value="CoA_binding_3"/>
    <property type="match status" value="1"/>
</dbReference>
<dbReference type="Pfam" id="PF02719">
    <property type="entry name" value="Polysacc_synt_2"/>
    <property type="match status" value="1"/>
</dbReference>
<proteinExistence type="inferred from homology"/>
<dbReference type="InterPro" id="IPR051203">
    <property type="entry name" value="Polysaccharide_Synthase-Rel"/>
</dbReference>
<comment type="caution">
    <text evidence="4">The sequence shown here is derived from an EMBL/GenBank/DDBJ whole genome shotgun (WGS) entry which is preliminary data.</text>
</comment>
<feature type="transmembrane region" description="Helical" evidence="2">
    <location>
        <begin position="81"/>
        <end position="99"/>
    </location>
</feature>
<feature type="transmembrane region" description="Helical" evidence="2">
    <location>
        <begin position="40"/>
        <end position="60"/>
    </location>
</feature>
<accession>A0ABW5PII3</accession>